<feature type="domain" description="Sodium/calcium exchanger membrane region" evidence="12">
    <location>
        <begin position="308"/>
        <end position="449"/>
    </location>
</feature>
<organism evidence="13 14">
    <name type="scientific">Microdochium bolleyi</name>
    <dbReference type="NCBI Taxonomy" id="196109"/>
    <lineage>
        <taxon>Eukaryota</taxon>
        <taxon>Fungi</taxon>
        <taxon>Dikarya</taxon>
        <taxon>Ascomycota</taxon>
        <taxon>Pezizomycotina</taxon>
        <taxon>Sordariomycetes</taxon>
        <taxon>Xylariomycetidae</taxon>
        <taxon>Xylariales</taxon>
        <taxon>Microdochiaceae</taxon>
        <taxon>Microdochium</taxon>
    </lineage>
</organism>
<gene>
    <name evidence="13" type="ORF">Micbo1qcDRAFT_190708</name>
</gene>
<dbReference type="Proteomes" id="UP000070501">
    <property type="component" value="Unassembled WGS sequence"/>
</dbReference>
<dbReference type="InterPro" id="IPR004837">
    <property type="entry name" value="NaCa_Exmemb"/>
</dbReference>
<evidence type="ECO:0000256" key="2">
    <source>
        <dbReference type="ARBA" id="ARBA00008170"/>
    </source>
</evidence>
<feature type="compositionally biased region" description="Basic and acidic residues" evidence="11">
    <location>
        <begin position="1"/>
        <end position="14"/>
    </location>
</feature>
<dbReference type="FunFam" id="1.20.1420.30:FF:000026">
    <property type="entry name" value="Vacuolar calcium ion transporter"/>
    <property type="match status" value="1"/>
</dbReference>
<feature type="compositionally biased region" description="Basic residues" evidence="11">
    <location>
        <begin position="38"/>
        <end position="52"/>
    </location>
</feature>
<proteinExistence type="inferred from homology"/>
<keyword evidence="9 10" id="KW-0472">Membrane</keyword>
<comment type="function">
    <text evidence="10">Has a role in promoting intracellular calcium ion sequestration via the exchange of calcium ions for hydrogen ions across the vacuolar membrane. Involved also in manganese ion homeostasis via its uptake into the vacuole.</text>
</comment>
<evidence type="ECO:0000256" key="9">
    <source>
        <dbReference type="ARBA" id="ARBA00023136"/>
    </source>
</evidence>
<keyword evidence="3 10" id="KW-0813">Transport</keyword>
<evidence type="ECO:0000256" key="10">
    <source>
        <dbReference type="RuleBase" id="RU365028"/>
    </source>
</evidence>
<evidence type="ECO:0000313" key="13">
    <source>
        <dbReference type="EMBL" id="KXJ86178.1"/>
    </source>
</evidence>
<dbReference type="GO" id="GO:0000329">
    <property type="term" value="C:fungal-type vacuole membrane"/>
    <property type="evidence" value="ECO:0007669"/>
    <property type="project" value="TreeGrafter"/>
</dbReference>
<evidence type="ECO:0000256" key="5">
    <source>
        <dbReference type="ARBA" id="ARBA00022692"/>
    </source>
</evidence>
<dbReference type="STRING" id="196109.A0A136IMW3"/>
<feature type="transmembrane region" description="Helical" evidence="10">
    <location>
        <begin position="167"/>
        <end position="191"/>
    </location>
</feature>
<dbReference type="PANTHER" id="PTHR31503">
    <property type="entry name" value="VACUOLAR CALCIUM ION TRANSPORTER"/>
    <property type="match status" value="1"/>
</dbReference>
<evidence type="ECO:0000313" key="14">
    <source>
        <dbReference type="Proteomes" id="UP000070501"/>
    </source>
</evidence>
<dbReference type="EMBL" id="KQ964270">
    <property type="protein sequence ID" value="KXJ86178.1"/>
    <property type="molecule type" value="Genomic_DNA"/>
</dbReference>
<dbReference type="GO" id="GO:0012505">
    <property type="term" value="C:endomembrane system"/>
    <property type="evidence" value="ECO:0007669"/>
    <property type="project" value="UniProtKB-SubCell"/>
</dbReference>
<keyword evidence="14" id="KW-1185">Reference proteome</keyword>
<accession>A0A136IMW3</accession>
<dbReference type="InParanoid" id="A0A136IMW3"/>
<keyword evidence="5 10" id="KW-0812">Transmembrane</keyword>
<evidence type="ECO:0000256" key="4">
    <source>
        <dbReference type="ARBA" id="ARBA00022568"/>
    </source>
</evidence>
<keyword evidence="7 10" id="KW-1133">Transmembrane helix</keyword>
<dbReference type="InterPro" id="IPR004798">
    <property type="entry name" value="CAX-like"/>
</dbReference>
<evidence type="ECO:0000256" key="3">
    <source>
        <dbReference type="ARBA" id="ARBA00022448"/>
    </source>
</evidence>
<dbReference type="OrthoDB" id="1699231at2759"/>
<dbReference type="Gene3D" id="1.20.1420.30">
    <property type="entry name" value="NCX, central ion-binding region"/>
    <property type="match status" value="2"/>
</dbReference>
<comment type="similarity">
    <text evidence="2 10">Belongs to the Ca(2+):cation antiporter (CaCA) (TC 2.A.19) family.</text>
</comment>
<keyword evidence="6 10" id="KW-0106">Calcium</keyword>
<evidence type="ECO:0000256" key="8">
    <source>
        <dbReference type="ARBA" id="ARBA00023065"/>
    </source>
</evidence>
<keyword evidence="4 10" id="KW-0109">Calcium transport</keyword>
<feature type="transmembrane region" description="Helical" evidence="10">
    <location>
        <begin position="371"/>
        <end position="395"/>
    </location>
</feature>
<keyword evidence="8 10" id="KW-0406">Ion transport</keyword>
<feature type="transmembrane region" description="Helical" evidence="10">
    <location>
        <begin position="251"/>
        <end position="269"/>
    </location>
</feature>
<feature type="transmembrane region" description="Helical" evidence="10">
    <location>
        <begin position="203"/>
        <end position="225"/>
    </location>
</feature>
<feature type="region of interest" description="Disordered" evidence="11">
    <location>
        <begin position="1"/>
        <end position="60"/>
    </location>
</feature>
<dbReference type="InterPro" id="IPR044880">
    <property type="entry name" value="NCX_ion-bd_dom_sf"/>
</dbReference>
<comment type="caution">
    <text evidence="10">Lacks conserved residue(s) required for the propagation of feature annotation.</text>
</comment>
<evidence type="ECO:0000259" key="12">
    <source>
        <dbReference type="Pfam" id="PF01699"/>
    </source>
</evidence>
<name>A0A136IMW3_9PEZI</name>
<dbReference type="Pfam" id="PF01699">
    <property type="entry name" value="Na_Ca_ex"/>
    <property type="match status" value="2"/>
</dbReference>
<evidence type="ECO:0000256" key="6">
    <source>
        <dbReference type="ARBA" id="ARBA00022837"/>
    </source>
</evidence>
<comment type="subcellular location">
    <subcellularLocation>
        <location evidence="1">Endomembrane system</location>
        <topology evidence="1">Multi-pass membrane protein</topology>
    </subcellularLocation>
    <subcellularLocation>
        <location evidence="10">Vacuole membrane</location>
    </subcellularLocation>
</comment>
<reference evidence="14" key="1">
    <citation type="submission" date="2016-02" db="EMBL/GenBank/DDBJ databases">
        <title>Draft genome sequence of Microdochium bolleyi, a fungal endophyte of beachgrass.</title>
        <authorList>
            <consortium name="DOE Joint Genome Institute"/>
            <person name="David A.S."/>
            <person name="May G."/>
            <person name="Haridas S."/>
            <person name="Lim J."/>
            <person name="Wang M."/>
            <person name="Labutti K."/>
            <person name="Lipzen A."/>
            <person name="Barry K."/>
            <person name="Grigoriev I.V."/>
        </authorList>
    </citation>
    <scope>NUCLEOTIDE SEQUENCE [LARGE SCALE GENOMIC DNA]</scope>
    <source>
        <strain evidence="14">J235TASD1</strain>
    </source>
</reference>
<keyword evidence="10" id="KW-0926">Vacuole</keyword>
<sequence>MARVHARESPLPRARERHRGSSQDATLPHTRQDVANARHTHTRQHRRQKGPVKVKPAGESGRSGIHPFKFFKIVWKSTSYLSRAVNILWPFVPAAIAVRYTLPDQHVLIFSLSYLAMIPVANLLGFAGQELSRKMPHMAGVLVETTIASIVEIILFIVLLLKGQYYVIKAAILGSILATMLLCLGLCFFAAGMRHDEPTFDGAISEVGSGLLLIAGLGLAVPTIFYTSLKSVAGDTIDVTLAEVASKTTNISRIVAILLVVAYGAFVWFQMRTHHGLYDAVFEHDEKRDRDGHKDLAKEKLTLTECIIALAISVALVSIIAITLVHEIPAIVLKGGVSDPFMGLILVPLVEKAAEHLTAIDEAWDDQINFALAHCIGSTIQTAMLNAPLVVIAGWGLGLPMDFNFEIFDIVLIILAIITVGNFLRDEKSNYLEGLLCIIVYVAIAVAAFFYPTPIVAYEHALHEFGGGH</sequence>
<evidence type="ECO:0000256" key="7">
    <source>
        <dbReference type="ARBA" id="ARBA00022989"/>
    </source>
</evidence>
<dbReference type="AlphaFoldDB" id="A0A136IMW3"/>
<dbReference type="GO" id="GO:0015369">
    <property type="term" value="F:calcium:proton antiporter activity"/>
    <property type="evidence" value="ECO:0007669"/>
    <property type="project" value="UniProtKB-UniRule"/>
</dbReference>
<dbReference type="GO" id="GO:0006874">
    <property type="term" value="P:intracellular calcium ion homeostasis"/>
    <property type="evidence" value="ECO:0007669"/>
    <property type="project" value="TreeGrafter"/>
</dbReference>
<evidence type="ECO:0000256" key="11">
    <source>
        <dbReference type="SAM" id="MobiDB-lite"/>
    </source>
</evidence>
<feature type="transmembrane region" description="Helical" evidence="10">
    <location>
        <begin position="431"/>
        <end position="451"/>
    </location>
</feature>
<dbReference type="NCBIfam" id="TIGR00378">
    <property type="entry name" value="cax"/>
    <property type="match status" value="1"/>
</dbReference>
<feature type="transmembrane region" description="Helical" evidence="10">
    <location>
        <begin position="306"/>
        <end position="325"/>
    </location>
</feature>
<feature type="transmembrane region" description="Helical" evidence="10">
    <location>
        <begin position="407"/>
        <end position="424"/>
    </location>
</feature>
<protein>
    <recommendedName>
        <fullName evidence="10">Vacuolar calcium ion transporter</fullName>
    </recommendedName>
</protein>
<dbReference type="PANTHER" id="PTHR31503:SF14">
    <property type="entry name" value="VACUOLAR CALCIUM ION TRANSPORTER"/>
    <property type="match status" value="1"/>
</dbReference>
<evidence type="ECO:0000256" key="1">
    <source>
        <dbReference type="ARBA" id="ARBA00004127"/>
    </source>
</evidence>
<feature type="domain" description="Sodium/calcium exchanger membrane region" evidence="12">
    <location>
        <begin position="107"/>
        <end position="271"/>
    </location>
</feature>
<feature type="transmembrane region" description="Helical" evidence="10">
    <location>
        <begin position="139"/>
        <end position="161"/>
    </location>
</feature>
<feature type="transmembrane region" description="Helical" evidence="10">
    <location>
        <begin position="108"/>
        <end position="127"/>
    </location>
</feature>
<keyword evidence="10" id="KW-0050">Antiport</keyword>
<dbReference type="InterPro" id="IPR004713">
    <property type="entry name" value="CaH_exchang"/>
</dbReference>